<gene>
    <name evidence="1" type="ORF">SD77_3435</name>
</gene>
<evidence type="ECO:0000313" key="2">
    <source>
        <dbReference type="Proteomes" id="UP000031982"/>
    </source>
</evidence>
<dbReference type="EMBL" id="JXLP01000031">
    <property type="protein sequence ID" value="KIL72700.1"/>
    <property type="molecule type" value="Genomic_DNA"/>
</dbReference>
<evidence type="ECO:0000313" key="1">
    <source>
        <dbReference type="EMBL" id="KIL72700.1"/>
    </source>
</evidence>
<name>A0ABR5ANT5_BACBA</name>
<accession>A0ABR5ANT5</accession>
<reference evidence="1 2" key="1">
    <citation type="submission" date="2015-01" db="EMBL/GenBank/DDBJ databases">
        <title>Genome Assembly of Bacillus badius MTCC 1458.</title>
        <authorList>
            <person name="Verma A."/>
            <person name="Khatri I."/>
            <person name="Mual P."/>
            <person name="Subramanian S."/>
            <person name="Krishnamurthi S."/>
        </authorList>
    </citation>
    <scope>NUCLEOTIDE SEQUENCE [LARGE SCALE GENOMIC DNA]</scope>
    <source>
        <strain evidence="1 2">MTCC 1458</strain>
    </source>
</reference>
<dbReference type="RefSeq" id="WP_041114608.1">
    <property type="nucleotide sequence ID" value="NZ_JARTHD010000007.1"/>
</dbReference>
<protein>
    <submittedName>
        <fullName evidence="1">Uncharacterized protein</fullName>
    </submittedName>
</protein>
<dbReference type="Proteomes" id="UP000031982">
    <property type="component" value="Unassembled WGS sequence"/>
</dbReference>
<organism evidence="1 2">
    <name type="scientific">Bacillus badius</name>
    <dbReference type="NCBI Taxonomy" id="1455"/>
    <lineage>
        <taxon>Bacteria</taxon>
        <taxon>Bacillati</taxon>
        <taxon>Bacillota</taxon>
        <taxon>Bacilli</taxon>
        <taxon>Bacillales</taxon>
        <taxon>Bacillaceae</taxon>
        <taxon>Pseudobacillus</taxon>
    </lineage>
</organism>
<keyword evidence="2" id="KW-1185">Reference proteome</keyword>
<comment type="caution">
    <text evidence="1">The sequence shown here is derived from an EMBL/GenBank/DDBJ whole genome shotgun (WGS) entry which is preliminary data.</text>
</comment>
<sequence>MSFESRLLQRLRQDYVQDLEVKTKLDEAENFINDCVEQFEENIEEFIPVSRGEIEIDYRLNDEEFFAEMVIKENKLVFKRNIESIEIYTRARGEVEFYKIDELIAPSSSEACISVSGGYLNDYKFDQYLERAFAEVLN</sequence>
<proteinExistence type="predicted"/>